<evidence type="ECO:0000313" key="2">
    <source>
        <dbReference type="Proteomes" id="UP001057375"/>
    </source>
</evidence>
<organism evidence="1 2">
    <name type="scientific">Aduncisulcus paluster</name>
    <dbReference type="NCBI Taxonomy" id="2918883"/>
    <lineage>
        <taxon>Eukaryota</taxon>
        <taxon>Metamonada</taxon>
        <taxon>Carpediemonas-like organisms</taxon>
        <taxon>Aduncisulcus</taxon>
    </lineage>
</organism>
<sequence length="559" mass="64344">MLEESDSDSDLSISSDITDIKKFACAECKLASILPKTKFFPVQSSVYGTTYDRKTHHGRPVWFVSKSNSMRFGPPIRVPWFSITIPFSLPIDILCFHVAVEQNSPKNFDIIFHFSNNSISRREYFMPRTRSKYYIIPVSLKNVTSFEIIAVDSWSNDQVMFSVSSFSIHVPPAKCKKLRHQLYSTISCPHLSRYLSDFPPFQMLDPEVVQLNMSRCHFVNEYRKQDDSQLVKLLLSPDSCNFSSLSLRFDSIQDVSSVMIHHVPSPLDIGVFQVNLDLNFFTLEGQESFSFAINNPQGCHALDVVVKSAFRCDIQVICAYFSDPSKEGEGIFDVMKKSWSISDIRFIRSEDEWPTLRADHKISNEERLSRAIKSKVISKKHLIESITPLNIAIVKFREVSGHFYEFNLPALSSYRASFHIDSFAIPIDLQFYDLIIPFSEPSSLLSLSFEIPSSENQPRDIDITFHTNDGGELRSSFTKEFFIDRNRSRERQQISIPLGIKNVVKCVILCKRSWAGYPWALIASGLVFTTDPHEMELDYNHRKVNQRLYQQYKTIWGIK</sequence>
<proteinExistence type="predicted"/>
<dbReference type="Proteomes" id="UP001057375">
    <property type="component" value="Unassembled WGS sequence"/>
</dbReference>
<comment type="caution">
    <text evidence="1">The sequence shown here is derived from an EMBL/GenBank/DDBJ whole genome shotgun (WGS) entry which is preliminary data.</text>
</comment>
<dbReference type="EMBL" id="BQXS01011333">
    <property type="protein sequence ID" value="GKT36915.1"/>
    <property type="molecule type" value="Genomic_DNA"/>
</dbReference>
<protein>
    <submittedName>
        <fullName evidence="1">Uncharacterized protein</fullName>
    </submittedName>
</protein>
<keyword evidence="2" id="KW-1185">Reference proteome</keyword>
<name>A0ABQ5KWT9_9EUKA</name>
<evidence type="ECO:0000313" key="1">
    <source>
        <dbReference type="EMBL" id="GKT36915.1"/>
    </source>
</evidence>
<accession>A0ABQ5KWT9</accession>
<reference evidence="1" key="1">
    <citation type="submission" date="2022-03" db="EMBL/GenBank/DDBJ databases">
        <title>Draft genome sequence of Aduncisulcus paluster, a free-living microaerophilic Fornicata.</title>
        <authorList>
            <person name="Yuyama I."/>
            <person name="Kume K."/>
            <person name="Tamura T."/>
            <person name="Inagaki Y."/>
            <person name="Hashimoto T."/>
        </authorList>
    </citation>
    <scope>NUCLEOTIDE SEQUENCE</scope>
    <source>
        <strain evidence="1">NY0171</strain>
    </source>
</reference>
<gene>
    <name evidence="1" type="ORF">ADUPG1_009796</name>
</gene>